<evidence type="ECO:0000313" key="2">
    <source>
        <dbReference type="Proteomes" id="UP000283523"/>
    </source>
</evidence>
<accession>A0A418MEX1</accession>
<evidence type="ECO:0000313" key="1">
    <source>
        <dbReference type="EMBL" id="RIV25348.1"/>
    </source>
</evidence>
<sequence>MGLKDELFKSDLVTPDQIRPDQGAVFRLEVAISRIVIARHGYGIKHISLQIRLDSASLLSFWLNLSSAAYSMARGNGIVVYYFCGKR</sequence>
<name>A0A418MEX1_9BACT</name>
<organism evidence="1 2">
    <name type="scientific">Fibrisoma montanum</name>
    <dbReference type="NCBI Taxonomy" id="2305895"/>
    <lineage>
        <taxon>Bacteria</taxon>
        <taxon>Pseudomonadati</taxon>
        <taxon>Bacteroidota</taxon>
        <taxon>Cytophagia</taxon>
        <taxon>Cytophagales</taxon>
        <taxon>Spirosomataceae</taxon>
        <taxon>Fibrisoma</taxon>
    </lineage>
</organism>
<dbReference type="AlphaFoldDB" id="A0A418MEX1"/>
<gene>
    <name evidence="1" type="ORF">DYU11_08575</name>
</gene>
<keyword evidence="2" id="KW-1185">Reference proteome</keyword>
<protein>
    <submittedName>
        <fullName evidence="1">Uncharacterized protein</fullName>
    </submittedName>
</protein>
<dbReference type="Proteomes" id="UP000283523">
    <property type="component" value="Unassembled WGS sequence"/>
</dbReference>
<comment type="caution">
    <text evidence="1">The sequence shown here is derived from an EMBL/GenBank/DDBJ whole genome shotgun (WGS) entry which is preliminary data.</text>
</comment>
<proteinExistence type="predicted"/>
<reference evidence="1 2" key="1">
    <citation type="submission" date="2018-08" db="EMBL/GenBank/DDBJ databases">
        <title>Fibrisoma montanum sp. nov., isolated from Danxia mountain soil.</title>
        <authorList>
            <person name="Huang Y."/>
        </authorList>
    </citation>
    <scope>NUCLEOTIDE SEQUENCE [LARGE SCALE GENOMIC DNA]</scope>
    <source>
        <strain evidence="1 2">HYT19</strain>
    </source>
</reference>
<dbReference type="EMBL" id="QXED01000002">
    <property type="protein sequence ID" value="RIV25348.1"/>
    <property type="molecule type" value="Genomic_DNA"/>
</dbReference>